<name>A0A1Y2HMG5_9FUNG</name>
<accession>A0A1Y2HMG5</accession>
<dbReference type="AlphaFoldDB" id="A0A1Y2HMG5"/>
<protein>
    <submittedName>
        <fullName evidence="1">Uncharacterized protein</fullName>
    </submittedName>
</protein>
<proteinExistence type="predicted"/>
<evidence type="ECO:0000313" key="2">
    <source>
        <dbReference type="Proteomes" id="UP000193411"/>
    </source>
</evidence>
<dbReference type="Proteomes" id="UP000193411">
    <property type="component" value="Unassembled WGS sequence"/>
</dbReference>
<reference evidence="1 2" key="1">
    <citation type="submission" date="2016-07" db="EMBL/GenBank/DDBJ databases">
        <title>Pervasive Adenine N6-methylation of Active Genes in Fungi.</title>
        <authorList>
            <consortium name="DOE Joint Genome Institute"/>
            <person name="Mondo S.J."/>
            <person name="Dannebaum R.O."/>
            <person name="Kuo R.C."/>
            <person name="Labutti K."/>
            <person name="Haridas S."/>
            <person name="Kuo A."/>
            <person name="Salamov A."/>
            <person name="Ahrendt S.R."/>
            <person name="Lipzen A."/>
            <person name="Sullivan W."/>
            <person name="Andreopoulos W.B."/>
            <person name="Clum A."/>
            <person name="Lindquist E."/>
            <person name="Daum C."/>
            <person name="Ramamoorthy G.K."/>
            <person name="Gryganskyi A."/>
            <person name="Culley D."/>
            <person name="Magnuson J.K."/>
            <person name="James T.Y."/>
            <person name="O'Malley M.A."/>
            <person name="Stajich J.E."/>
            <person name="Spatafora J.W."/>
            <person name="Visel A."/>
            <person name="Grigoriev I.V."/>
        </authorList>
    </citation>
    <scope>NUCLEOTIDE SEQUENCE [LARGE SCALE GENOMIC DNA]</scope>
    <source>
        <strain evidence="1 2">PL171</strain>
    </source>
</reference>
<comment type="caution">
    <text evidence="1">The sequence shown here is derived from an EMBL/GenBank/DDBJ whole genome shotgun (WGS) entry which is preliminary data.</text>
</comment>
<organism evidence="1 2">
    <name type="scientific">Catenaria anguillulae PL171</name>
    <dbReference type="NCBI Taxonomy" id="765915"/>
    <lineage>
        <taxon>Eukaryota</taxon>
        <taxon>Fungi</taxon>
        <taxon>Fungi incertae sedis</taxon>
        <taxon>Blastocladiomycota</taxon>
        <taxon>Blastocladiomycetes</taxon>
        <taxon>Blastocladiales</taxon>
        <taxon>Catenariaceae</taxon>
        <taxon>Catenaria</taxon>
    </lineage>
</organism>
<evidence type="ECO:0000313" key="1">
    <source>
        <dbReference type="EMBL" id="ORZ34883.1"/>
    </source>
</evidence>
<sequence>MDTYYNPRPASRPASPYLHTNDLSPIAPPAIILPVATASAPMHPMYDEETQALLHPTPVVDLMMQSKPLTWSFDGSRFGTPDRFAATPNRAYEGVSRMDGYAVTKHRYDSNGHLREEYLFPREHIVDEASLALAEKLRSLHAQNIRLCADATPVYDPDYVPDGSDAGLFAAPWWGVDSLYMTSDDLLNEGFTLPMYRTGASRSNSVSSQGSLPGAHELVAGVGVQADCVPTSAEVEVQAAPELVQSIATQYEPMDTAEDVPRITIDSMTGTDEMERDLKNAAVAEAVDQLVDNVIESSLAELMANECKLAADVPLPAAAEDAETRPALLSPDREDYDFVDALEVVE</sequence>
<keyword evidence="2" id="KW-1185">Reference proteome</keyword>
<dbReference type="OrthoDB" id="10676436at2759"/>
<gene>
    <name evidence="1" type="ORF">BCR44DRAFT_82349</name>
</gene>
<dbReference type="EMBL" id="MCFL01000025">
    <property type="protein sequence ID" value="ORZ34883.1"/>
    <property type="molecule type" value="Genomic_DNA"/>
</dbReference>